<gene>
    <name evidence="4" type="ORF">N7493_002135</name>
</gene>
<accession>A0AAD6HSD8</accession>
<evidence type="ECO:0000256" key="3">
    <source>
        <dbReference type="ARBA" id="ARBA00023002"/>
    </source>
</evidence>
<reference evidence="4" key="1">
    <citation type="journal article" date="2023" name="IMA Fungus">
        <title>Comparative genomic study of the Penicillium genus elucidates a diverse pangenome and 15 lateral gene transfer events.</title>
        <authorList>
            <person name="Petersen C."/>
            <person name="Sorensen T."/>
            <person name="Nielsen M.R."/>
            <person name="Sondergaard T.E."/>
            <person name="Sorensen J.L."/>
            <person name="Fitzpatrick D.A."/>
            <person name="Frisvad J.C."/>
            <person name="Nielsen K.L."/>
        </authorList>
    </citation>
    <scope>NUCLEOTIDE SEQUENCE</scope>
    <source>
        <strain evidence="4">IBT 17514</strain>
    </source>
</reference>
<keyword evidence="2" id="KW-0521">NADP</keyword>
<dbReference type="CDD" id="cd05233">
    <property type="entry name" value="SDR_c"/>
    <property type="match status" value="1"/>
</dbReference>
<dbReference type="EMBL" id="JAQJAN010000003">
    <property type="protein sequence ID" value="KAJ5733349.1"/>
    <property type="molecule type" value="Genomic_DNA"/>
</dbReference>
<reference evidence="4" key="2">
    <citation type="submission" date="2023-01" db="EMBL/GenBank/DDBJ databases">
        <authorList>
            <person name="Petersen C."/>
        </authorList>
    </citation>
    <scope>NUCLEOTIDE SEQUENCE</scope>
    <source>
        <strain evidence="4">IBT 17514</strain>
    </source>
</reference>
<comment type="similarity">
    <text evidence="1">Belongs to the short-chain dehydrogenases/reductases (SDR) family.</text>
</comment>
<dbReference type="SUPFAM" id="SSF51735">
    <property type="entry name" value="NAD(P)-binding Rossmann-fold domains"/>
    <property type="match status" value="1"/>
</dbReference>
<dbReference type="InterPro" id="IPR020904">
    <property type="entry name" value="Sc_DH/Rdtase_CS"/>
</dbReference>
<name>A0AAD6HSD8_9EURO</name>
<dbReference type="InterPro" id="IPR002347">
    <property type="entry name" value="SDR_fam"/>
</dbReference>
<sequence>MEAKGNDPETPHALIQAVVERLGLIDIIVNNAGVREDCALEDMTLEAWQRQLMANLQFPTFLIKESIPHFGKAPRIINLSSSYARDGNSGCFAYVACKGAMESLTQSLSRALGHKYNATVNCVSPGSTNTELRAQSIQDPETLRLWNDTIQNTPTAPRVAEVDDIAQVVAFLASEESRWVTGSLILANGGLMFI</sequence>
<keyword evidence="5" id="KW-1185">Reference proteome</keyword>
<dbReference type="Pfam" id="PF13561">
    <property type="entry name" value="adh_short_C2"/>
    <property type="match status" value="1"/>
</dbReference>
<organism evidence="4 5">
    <name type="scientific">Penicillium malachiteum</name>
    <dbReference type="NCBI Taxonomy" id="1324776"/>
    <lineage>
        <taxon>Eukaryota</taxon>
        <taxon>Fungi</taxon>
        <taxon>Dikarya</taxon>
        <taxon>Ascomycota</taxon>
        <taxon>Pezizomycotina</taxon>
        <taxon>Eurotiomycetes</taxon>
        <taxon>Eurotiomycetidae</taxon>
        <taxon>Eurotiales</taxon>
        <taxon>Aspergillaceae</taxon>
        <taxon>Penicillium</taxon>
    </lineage>
</organism>
<evidence type="ECO:0000313" key="4">
    <source>
        <dbReference type="EMBL" id="KAJ5733349.1"/>
    </source>
</evidence>
<dbReference type="PRINTS" id="PR00081">
    <property type="entry name" value="GDHRDH"/>
</dbReference>
<dbReference type="InterPro" id="IPR036291">
    <property type="entry name" value="NAD(P)-bd_dom_sf"/>
</dbReference>
<protein>
    <submittedName>
        <fullName evidence="4">Uncharacterized protein</fullName>
    </submittedName>
</protein>
<keyword evidence="3" id="KW-0560">Oxidoreductase</keyword>
<dbReference type="AlphaFoldDB" id="A0AAD6HSD8"/>
<dbReference type="Gene3D" id="3.40.50.720">
    <property type="entry name" value="NAD(P)-binding Rossmann-like Domain"/>
    <property type="match status" value="1"/>
</dbReference>
<dbReference type="Proteomes" id="UP001215712">
    <property type="component" value="Unassembled WGS sequence"/>
</dbReference>
<evidence type="ECO:0000256" key="1">
    <source>
        <dbReference type="ARBA" id="ARBA00006484"/>
    </source>
</evidence>
<dbReference type="PANTHER" id="PTHR43639">
    <property type="entry name" value="OXIDOREDUCTASE, SHORT-CHAIN DEHYDROGENASE/REDUCTASE FAMILY (AFU_ORTHOLOGUE AFUA_5G02870)"/>
    <property type="match status" value="1"/>
</dbReference>
<evidence type="ECO:0000313" key="5">
    <source>
        <dbReference type="Proteomes" id="UP001215712"/>
    </source>
</evidence>
<dbReference type="PANTHER" id="PTHR43639:SF1">
    <property type="entry name" value="SHORT-CHAIN DEHYDROGENASE_REDUCTASE FAMILY PROTEIN"/>
    <property type="match status" value="1"/>
</dbReference>
<comment type="caution">
    <text evidence="4">The sequence shown here is derived from an EMBL/GenBank/DDBJ whole genome shotgun (WGS) entry which is preliminary data.</text>
</comment>
<dbReference type="GO" id="GO:0016491">
    <property type="term" value="F:oxidoreductase activity"/>
    <property type="evidence" value="ECO:0007669"/>
    <property type="project" value="UniProtKB-KW"/>
</dbReference>
<dbReference type="PRINTS" id="PR00080">
    <property type="entry name" value="SDRFAMILY"/>
</dbReference>
<evidence type="ECO:0000256" key="2">
    <source>
        <dbReference type="ARBA" id="ARBA00022857"/>
    </source>
</evidence>
<proteinExistence type="inferred from homology"/>
<dbReference type="PROSITE" id="PS00061">
    <property type="entry name" value="ADH_SHORT"/>
    <property type="match status" value="1"/>
</dbReference>